<dbReference type="Proteomes" id="UP000197361">
    <property type="component" value="Unassembled WGS sequence"/>
</dbReference>
<dbReference type="OrthoDB" id="2962131at2"/>
<protein>
    <submittedName>
        <fullName evidence="1">Aminotransferase</fullName>
    </submittedName>
</protein>
<evidence type="ECO:0000313" key="1">
    <source>
        <dbReference type="EMBL" id="OWQ97491.1"/>
    </source>
</evidence>
<reference evidence="1 2" key="1">
    <citation type="journal article" date="2010" name="Int. J. Syst. Evol. Microbiol.">
        <title>Sphingopyxis bauzanensis sp. nov., a psychrophilic bacterium isolated from soil.</title>
        <authorList>
            <person name="Zhang D.C."/>
            <person name="Liu H.C."/>
            <person name="Xin Y.H."/>
            <person name="Zhou Y.G."/>
            <person name="Schinner F."/>
            <person name="Margesin R."/>
        </authorList>
    </citation>
    <scope>NUCLEOTIDE SEQUENCE [LARGE SCALE GENOMIC DNA]</scope>
    <source>
        <strain evidence="1 2">DSM 22271</strain>
    </source>
</reference>
<keyword evidence="1" id="KW-0032">Aminotransferase</keyword>
<gene>
    <name evidence="1" type="ORF">CDQ92_10785</name>
</gene>
<proteinExistence type="predicted"/>
<dbReference type="EMBL" id="NISK01000002">
    <property type="protein sequence ID" value="OWQ97491.1"/>
    <property type="molecule type" value="Genomic_DNA"/>
</dbReference>
<comment type="caution">
    <text evidence="1">The sequence shown here is derived from an EMBL/GenBank/DDBJ whole genome shotgun (WGS) entry which is preliminary data.</text>
</comment>
<organism evidence="1 2">
    <name type="scientific">Sphingopyxis bauzanensis</name>
    <dbReference type="NCBI Taxonomy" id="651663"/>
    <lineage>
        <taxon>Bacteria</taxon>
        <taxon>Pseudomonadati</taxon>
        <taxon>Pseudomonadota</taxon>
        <taxon>Alphaproteobacteria</taxon>
        <taxon>Sphingomonadales</taxon>
        <taxon>Sphingomonadaceae</taxon>
        <taxon>Sphingopyxis</taxon>
    </lineage>
</organism>
<name>A0A246JWN4_9SPHN</name>
<keyword evidence="2" id="KW-1185">Reference proteome</keyword>
<accession>A0A246JWN4</accession>
<dbReference type="AlphaFoldDB" id="A0A246JWN4"/>
<evidence type="ECO:0000313" key="2">
    <source>
        <dbReference type="Proteomes" id="UP000197361"/>
    </source>
</evidence>
<sequence>MHDCPPPKAALASWLKAYGTVEGGNYGHLLLEQQAESDDTLLSALRPYFESAHLDAREHFHRKIGISLHPDSAATTTVNYPSCLPTKALRGLFGEAMAGLVTEAYQDEFVGGHVWQVPIFLFREHDDVEKYLWALRYDPERVREIYGRHGTDFVAISLNNDREVVRVIAGEAKWRKSLTESTVAALLLGPKVRNEETGVLAHTGKGIWYELNRDTAIPHGLRQLQFVLEQRDREGHADIILSIDRAVLNLGPPPERTDLVIICGNGAAKRERADPLIAWEQPPSEYRAGRDLQIVEVILERGDVLIDALYASLWSTP</sequence>
<dbReference type="GO" id="GO:0008483">
    <property type="term" value="F:transaminase activity"/>
    <property type="evidence" value="ECO:0007669"/>
    <property type="project" value="UniProtKB-KW"/>
</dbReference>
<keyword evidence="1" id="KW-0808">Transferase</keyword>